<dbReference type="PANTHER" id="PTHR13018">
    <property type="entry name" value="PROBABLE MEMBRANE PROTEIN DUF221-RELATED"/>
    <property type="match status" value="1"/>
</dbReference>
<protein>
    <recommendedName>
        <fullName evidence="2">CSC1/OSCA1-like 7TM region domain-containing protein</fullName>
    </recommendedName>
</protein>
<dbReference type="PANTHER" id="PTHR13018:SF99">
    <property type="entry name" value="TO DEHYDRATION PROTEIN, PUTATIVE, EXPRESSED-RELATED"/>
    <property type="match status" value="1"/>
</dbReference>
<proteinExistence type="predicted"/>
<dbReference type="AlphaFoldDB" id="A0A0A8Z530"/>
<keyword evidence="1" id="KW-0812">Transmembrane</keyword>
<sequence>MFVFIVPVAFVQSMMQLDQLQKIFPTLKGVIKKSFFARVITGYLPSVVLLLSLYTVPPLMMLFSSIEGSISCSGRKEVHAAKFCSLPSGMSFLSMFSQDPYSIS</sequence>
<reference evidence="3" key="2">
    <citation type="journal article" date="2015" name="Data Brief">
        <title>Shoot transcriptome of the giant reed, Arundo donax.</title>
        <authorList>
            <person name="Barrero R.A."/>
            <person name="Guerrero F.D."/>
            <person name="Moolhuijzen P."/>
            <person name="Goolsby J.A."/>
            <person name="Tidwell J."/>
            <person name="Bellgard S.E."/>
            <person name="Bellgard M.I."/>
        </authorList>
    </citation>
    <scope>NUCLEOTIDE SEQUENCE</scope>
    <source>
        <tissue evidence="3">Shoot tissue taken approximately 20 cm above the soil surface</tissue>
    </source>
</reference>
<evidence type="ECO:0000259" key="2">
    <source>
        <dbReference type="Pfam" id="PF02714"/>
    </source>
</evidence>
<accession>A0A0A8Z530</accession>
<dbReference type="InterPro" id="IPR045122">
    <property type="entry name" value="Csc1-like"/>
</dbReference>
<name>A0A0A8Z530_ARUDO</name>
<keyword evidence="1" id="KW-1133">Transmembrane helix</keyword>
<dbReference type="GO" id="GO:0005227">
    <property type="term" value="F:calcium-activated cation channel activity"/>
    <property type="evidence" value="ECO:0007669"/>
    <property type="project" value="InterPro"/>
</dbReference>
<dbReference type="InterPro" id="IPR003864">
    <property type="entry name" value="CSC1/OSCA1-like_7TM"/>
</dbReference>
<reference evidence="3" key="1">
    <citation type="submission" date="2014-09" db="EMBL/GenBank/DDBJ databases">
        <authorList>
            <person name="Magalhaes I.L.F."/>
            <person name="Oliveira U."/>
            <person name="Santos F.R."/>
            <person name="Vidigal T.H.D.A."/>
            <person name="Brescovit A.D."/>
            <person name="Santos A.J."/>
        </authorList>
    </citation>
    <scope>NUCLEOTIDE SEQUENCE</scope>
    <source>
        <tissue evidence="3">Shoot tissue taken approximately 20 cm above the soil surface</tissue>
    </source>
</reference>
<keyword evidence="1" id="KW-0472">Membrane</keyword>
<dbReference type="Pfam" id="PF02714">
    <property type="entry name" value="RSN1_7TM"/>
    <property type="match status" value="1"/>
</dbReference>
<feature type="transmembrane region" description="Helical" evidence="1">
    <location>
        <begin position="35"/>
        <end position="56"/>
    </location>
</feature>
<dbReference type="EMBL" id="GBRH01263386">
    <property type="protein sequence ID" value="JAD34509.1"/>
    <property type="molecule type" value="Transcribed_RNA"/>
</dbReference>
<evidence type="ECO:0000256" key="1">
    <source>
        <dbReference type="SAM" id="Phobius"/>
    </source>
</evidence>
<evidence type="ECO:0000313" key="3">
    <source>
        <dbReference type="EMBL" id="JAD34509.1"/>
    </source>
</evidence>
<feature type="domain" description="CSC1/OSCA1-like 7TM region" evidence="2">
    <location>
        <begin position="1"/>
        <end position="84"/>
    </location>
</feature>
<organism evidence="3">
    <name type="scientific">Arundo donax</name>
    <name type="common">Giant reed</name>
    <name type="synonym">Donax arundinaceus</name>
    <dbReference type="NCBI Taxonomy" id="35708"/>
    <lineage>
        <taxon>Eukaryota</taxon>
        <taxon>Viridiplantae</taxon>
        <taxon>Streptophyta</taxon>
        <taxon>Embryophyta</taxon>
        <taxon>Tracheophyta</taxon>
        <taxon>Spermatophyta</taxon>
        <taxon>Magnoliopsida</taxon>
        <taxon>Liliopsida</taxon>
        <taxon>Poales</taxon>
        <taxon>Poaceae</taxon>
        <taxon>PACMAD clade</taxon>
        <taxon>Arundinoideae</taxon>
        <taxon>Arundineae</taxon>
        <taxon>Arundo</taxon>
    </lineage>
</organism>
<dbReference type="GO" id="GO:0005886">
    <property type="term" value="C:plasma membrane"/>
    <property type="evidence" value="ECO:0007669"/>
    <property type="project" value="TreeGrafter"/>
</dbReference>